<comment type="caution">
    <text evidence="5">The sequence shown here is derived from an EMBL/GenBank/DDBJ whole genome shotgun (WGS) entry which is preliminary data.</text>
</comment>
<keyword evidence="3" id="KW-0238">DNA-binding</keyword>
<reference evidence="5 6" key="1">
    <citation type="journal article" date="2016" name="Front. Microbiol.">
        <title>Comprehensive Phylogenetic Analysis of Bovine Non-aureus Staphylococci Species Based on Whole-Genome Sequencing.</title>
        <authorList>
            <person name="Naushad S."/>
            <person name="Barkema H.W."/>
            <person name="Luby C."/>
            <person name="Condas L.A."/>
            <person name="Nobrega D.B."/>
            <person name="Carson D.A."/>
            <person name="De Buck J."/>
        </authorList>
    </citation>
    <scope>NUCLEOTIDE SEQUENCE [LARGE SCALE GENOMIC DNA]</scope>
    <source>
        <strain evidence="5 6">SNUC 4337</strain>
    </source>
</reference>
<dbReference type="InterPro" id="IPR004143">
    <property type="entry name" value="BPL_LPL_catalytic"/>
</dbReference>
<dbReference type="HAMAP" id="MF_00978">
    <property type="entry name" value="Bifunct_BirA"/>
    <property type="match status" value="1"/>
</dbReference>
<dbReference type="PANTHER" id="PTHR12835:SF5">
    <property type="entry name" value="BIOTIN--PROTEIN LIGASE"/>
    <property type="match status" value="1"/>
</dbReference>
<comment type="function">
    <text evidence="3">Acts both as a biotin--[acetyl-CoA-carboxylase] ligase and a repressor.</text>
</comment>
<evidence type="ECO:0000259" key="4">
    <source>
        <dbReference type="PROSITE" id="PS51733"/>
    </source>
</evidence>
<dbReference type="Proteomes" id="UP000240400">
    <property type="component" value="Unassembled WGS sequence"/>
</dbReference>
<feature type="DNA-binding region" description="H-T-H motif" evidence="3">
    <location>
        <begin position="22"/>
        <end position="41"/>
    </location>
</feature>
<dbReference type="AlphaFoldDB" id="A0A2T4SDT4"/>
<dbReference type="PANTHER" id="PTHR12835">
    <property type="entry name" value="BIOTIN PROTEIN LIGASE"/>
    <property type="match status" value="1"/>
</dbReference>
<dbReference type="Gene3D" id="1.10.10.10">
    <property type="entry name" value="Winged helix-like DNA-binding domain superfamily/Winged helix DNA-binding domain"/>
    <property type="match status" value="1"/>
</dbReference>
<dbReference type="GO" id="GO:0016740">
    <property type="term" value="F:transferase activity"/>
    <property type="evidence" value="ECO:0007669"/>
    <property type="project" value="UniProtKB-ARBA"/>
</dbReference>
<keyword evidence="3" id="KW-0804">Transcription</keyword>
<dbReference type="SUPFAM" id="SSF46785">
    <property type="entry name" value="Winged helix' DNA-binding domain"/>
    <property type="match status" value="1"/>
</dbReference>
<sequence>MSKYSKYVMQLLYQHQSNYISGQFIAEHLSISRTAVKKVIDQLKSEGCNIESINHKGHCLIELPDKWYSGIVESLIDAQAMFNHVEVLEQIDSTQLLAKQKLVGNSETFMILSDEQTNGKGRFNRPWDSSRGNGLWMSIVLRPKVSFEMITKFNLFMALGIKDTMQRFCNDKVTIKWPNDIYIDGRKACGFLTEMVANSDGIEAVICGIGINMNHLPDDFQGELQQKATSMRIHANQKIHRYQLLEVLIHQIEKRYNQFLNQPFSTIRKEYIEASNIWNRTLKFTDNGNQFQGEAIDIDDEGYLIVIDNQKEYHKLMSADIEL</sequence>
<keyword evidence="3" id="KW-0805">Transcription regulation</keyword>
<dbReference type="InterPro" id="IPR036390">
    <property type="entry name" value="WH_DNA-bd_sf"/>
</dbReference>
<dbReference type="SUPFAM" id="SSF55681">
    <property type="entry name" value="Class II aaRS and biotin synthetases"/>
    <property type="match status" value="1"/>
</dbReference>
<evidence type="ECO:0000313" key="6">
    <source>
        <dbReference type="Proteomes" id="UP000240400"/>
    </source>
</evidence>
<dbReference type="RefSeq" id="WP_107643890.1">
    <property type="nucleotide sequence ID" value="NZ_PZHR01000003.1"/>
</dbReference>
<dbReference type="Gene3D" id="2.30.30.100">
    <property type="match status" value="1"/>
</dbReference>
<protein>
    <recommendedName>
        <fullName evidence="3">Bifunctional ligase/repressor BirA</fullName>
    </recommendedName>
    <alternativeName>
        <fullName evidence="3">Biotin--[acetyl-CoA-carboxylase] ligase</fullName>
        <ecNumber evidence="3">6.3.4.15</ecNumber>
    </alternativeName>
    <alternativeName>
        <fullName evidence="3">Biotin--protein ligase</fullName>
    </alternativeName>
    <alternativeName>
        <fullName evidence="3">Biotin-[acetyl-CoA carboxylase] synthetase</fullName>
    </alternativeName>
</protein>
<feature type="binding site" evidence="3">
    <location>
        <position position="116"/>
    </location>
    <ligand>
        <name>biotin</name>
        <dbReference type="ChEBI" id="CHEBI:57586"/>
    </ligand>
</feature>
<dbReference type="GO" id="GO:0005524">
    <property type="term" value="F:ATP binding"/>
    <property type="evidence" value="ECO:0007669"/>
    <property type="project" value="UniProtKB-UniRule"/>
</dbReference>
<feature type="domain" description="BPL/LPL catalytic" evidence="4">
    <location>
        <begin position="69"/>
        <end position="260"/>
    </location>
</feature>
<keyword evidence="2 3" id="KW-0092">Biotin</keyword>
<gene>
    <name evidence="3" type="primary">birA</name>
    <name evidence="5" type="ORF">BUZ61_01045</name>
</gene>
<comment type="catalytic activity">
    <reaction evidence="3">
        <text>biotin + L-lysyl-[protein] + ATP = N(6)-biotinyl-L-lysyl-[protein] + AMP + diphosphate + H(+)</text>
        <dbReference type="Rhea" id="RHEA:11756"/>
        <dbReference type="Rhea" id="RHEA-COMP:9752"/>
        <dbReference type="Rhea" id="RHEA-COMP:10505"/>
        <dbReference type="ChEBI" id="CHEBI:15378"/>
        <dbReference type="ChEBI" id="CHEBI:29969"/>
        <dbReference type="ChEBI" id="CHEBI:30616"/>
        <dbReference type="ChEBI" id="CHEBI:33019"/>
        <dbReference type="ChEBI" id="CHEBI:57586"/>
        <dbReference type="ChEBI" id="CHEBI:83144"/>
        <dbReference type="ChEBI" id="CHEBI:456215"/>
        <dbReference type="EC" id="6.3.4.15"/>
    </reaction>
</comment>
<dbReference type="PROSITE" id="PS51733">
    <property type="entry name" value="BPL_LPL_CATALYTIC"/>
    <property type="match status" value="1"/>
</dbReference>
<dbReference type="EC" id="6.3.4.15" evidence="3"/>
<dbReference type="InterPro" id="IPR004408">
    <property type="entry name" value="Biotin_CoA_COase_ligase"/>
</dbReference>
<keyword evidence="3" id="KW-0678">Repressor</keyword>
<keyword evidence="3" id="KW-0067">ATP-binding</keyword>
<evidence type="ECO:0000256" key="3">
    <source>
        <dbReference type="HAMAP-Rule" id="MF_00978"/>
    </source>
</evidence>
<comment type="similarity">
    <text evidence="3">Belongs to the biotin--protein ligase family.</text>
</comment>
<dbReference type="NCBIfam" id="TIGR00121">
    <property type="entry name" value="birA_ligase"/>
    <property type="match status" value="1"/>
</dbReference>
<dbReference type="InterPro" id="IPR003142">
    <property type="entry name" value="BPL_C"/>
</dbReference>
<dbReference type="Pfam" id="PF03099">
    <property type="entry name" value="BPL_LplA_LipB"/>
    <property type="match status" value="1"/>
</dbReference>
<evidence type="ECO:0000256" key="1">
    <source>
        <dbReference type="ARBA" id="ARBA00022598"/>
    </source>
</evidence>
<dbReference type="CDD" id="cd16442">
    <property type="entry name" value="BPL"/>
    <property type="match status" value="1"/>
</dbReference>
<evidence type="ECO:0000313" key="5">
    <source>
        <dbReference type="EMBL" id="PTK60695.1"/>
    </source>
</evidence>
<dbReference type="Gene3D" id="3.30.930.10">
    <property type="entry name" value="Bira Bifunctional Protein, Domain 2"/>
    <property type="match status" value="1"/>
</dbReference>
<dbReference type="GO" id="GO:0003677">
    <property type="term" value="F:DNA binding"/>
    <property type="evidence" value="ECO:0007669"/>
    <property type="project" value="UniProtKB-UniRule"/>
</dbReference>
<keyword evidence="1 3" id="KW-0436">Ligase</keyword>
<dbReference type="OrthoDB" id="9807064at2"/>
<organism evidence="5 6">
    <name type="scientific">Staphylococcus nepalensis</name>
    <dbReference type="NCBI Taxonomy" id="214473"/>
    <lineage>
        <taxon>Bacteria</taxon>
        <taxon>Bacillati</taxon>
        <taxon>Bacillota</taxon>
        <taxon>Bacilli</taxon>
        <taxon>Bacillales</taxon>
        <taxon>Staphylococcaceae</taxon>
        <taxon>Staphylococcus</taxon>
    </lineage>
</organism>
<dbReference type="Pfam" id="PF08279">
    <property type="entry name" value="HTH_11"/>
    <property type="match status" value="1"/>
</dbReference>
<comment type="caution">
    <text evidence="3">Lacks conserved residue(s) required for the propagation of feature annotation.</text>
</comment>
<dbReference type="GO" id="GO:0004077">
    <property type="term" value="F:biotin--[biotin carboxyl-carrier protein] ligase activity"/>
    <property type="evidence" value="ECO:0007669"/>
    <property type="project" value="UniProtKB-UniRule"/>
</dbReference>
<dbReference type="InterPro" id="IPR013196">
    <property type="entry name" value="HTH_11"/>
</dbReference>
<proteinExistence type="inferred from homology"/>
<dbReference type="InterPro" id="IPR030855">
    <property type="entry name" value="Bifunct_BirA"/>
</dbReference>
<dbReference type="GO" id="GO:0009249">
    <property type="term" value="P:protein lipoylation"/>
    <property type="evidence" value="ECO:0007669"/>
    <property type="project" value="UniProtKB-ARBA"/>
</dbReference>
<feature type="binding site" evidence="3">
    <location>
        <position position="187"/>
    </location>
    <ligand>
        <name>biotin</name>
        <dbReference type="ChEBI" id="CHEBI:57586"/>
    </ligand>
</feature>
<dbReference type="Pfam" id="PF02237">
    <property type="entry name" value="BPL_C"/>
    <property type="match status" value="1"/>
</dbReference>
<evidence type="ECO:0000256" key="2">
    <source>
        <dbReference type="ARBA" id="ARBA00023267"/>
    </source>
</evidence>
<dbReference type="InterPro" id="IPR036388">
    <property type="entry name" value="WH-like_DNA-bd_sf"/>
</dbReference>
<dbReference type="GO" id="GO:0006355">
    <property type="term" value="P:regulation of DNA-templated transcription"/>
    <property type="evidence" value="ECO:0007669"/>
    <property type="project" value="UniProtKB-UniRule"/>
</dbReference>
<keyword evidence="3" id="KW-0547">Nucleotide-binding</keyword>
<accession>A0A2T4SDT4</accession>
<dbReference type="EMBL" id="PZHR01000003">
    <property type="protein sequence ID" value="PTK60695.1"/>
    <property type="molecule type" value="Genomic_DNA"/>
</dbReference>
<dbReference type="GO" id="GO:0005737">
    <property type="term" value="C:cytoplasm"/>
    <property type="evidence" value="ECO:0007669"/>
    <property type="project" value="TreeGrafter"/>
</dbReference>
<dbReference type="InterPro" id="IPR045864">
    <property type="entry name" value="aa-tRNA-synth_II/BPL/LPL"/>
</dbReference>
<name>A0A2T4SDT4_9STAP</name>